<dbReference type="Gene3D" id="1.10.1200.10">
    <property type="entry name" value="ACP-like"/>
    <property type="match status" value="1"/>
</dbReference>
<evidence type="ECO:0000256" key="1">
    <source>
        <dbReference type="ARBA" id="ARBA00022450"/>
    </source>
</evidence>
<dbReference type="SUPFAM" id="SSF47336">
    <property type="entry name" value="ACP-like"/>
    <property type="match status" value="1"/>
</dbReference>
<name>A0A2G3PNZ6_WILMA</name>
<dbReference type="InterPro" id="IPR036736">
    <property type="entry name" value="ACP-like_sf"/>
</dbReference>
<dbReference type="PROSITE" id="PS50075">
    <property type="entry name" value="CARRIER"/>
    <property type="match status" value="1"/>
</dbReference>
<reference evidence="4 5" key="1">
    <citation type="submission" date="2017-10" db="EMBL/GenBank/DDBJ databases">
        <title>The draft genome sequence of Williamsia sp. BULT 1.1 isolated from the semi-arid grassland soils from South Africa.</title>
        <authorList>
            <person name="Kabwe M.H."/>
            <person name="Govender N."/>
            <person name="Mutseka Lunga P."/>
            <person name="Vikram S."/>
            <person name="Makhalanyane T.P."/>
        </authorList>
    </citation>
    <scope>NUCLEOTIDE SEQUENCE [LARGE SCALE GENOMIC DNA]</scope>
    <source>
        <strain evidence="4 5">BULT 1.1</strain>
    </source>
</reference>
<protein>
    <submittedName>
        <fullName evidence="4">Phosphopantetheine-binding protein</fullName>
    </submittedName>
</protein>
<dbReference type="Pfam" id="PF00550">
    <property type="entry name" value="PP-binding"/>
    <property type="match status" value="1"/>
</dbReference>
<evidence type="ECO:0000313" key="4">
    <source>
        <dbReference type="EMBL" id="PHV67578.1"/>
    </source>
</evidence>
<dbReference type="InterPro" id="IPR009081">
    <property type="entry name" value="PP-bd_ACP"/>
</dbReference>
<proteinExistence type="predicted"/>
<evidence type="ECO:0000259" key="3">
    <source>
        <dbReference type="PROSITE" id="PS50075"/>
    </source>
</evidence>
<evidence type="ECO:0000256" key="2">
    <source>
        <dbReference type="ARBA" id="ARBA00022553"/>
    </source>
</evidence>
<sequence>MSDKSSNTRSDEIVSWCQDYVGNILGVPGDRVNPDATFDRLGIDSALAVSLLIDVEGHFGVEVPPEALFDNPTLRAVAGYVHERSVRL</sequence>
<evidence type="ECO:0000313" key="5">
    <source>
        <dbReference type="Proteomes" id="UP000225108"/>
    </source>
</evidence>
<dbReference type="Proteomes" id="UP000225108">
    <property type="component" value="Unassembled WGS sequence"/>
</dbReference>
<keyword evidence="1" id="KW-0596">Phosphopantetheine</keyword>
<dbReference type="EMBL" id="PEBD01000005">
    <property type="protein sequence ID" value="PHV67578.1"/>
    <property type="molecule type" value="Genomic_DNA"/>
</dbReference>
<gene>
    <name evidence="4" type="ORF">CSW57_07815</name>
</gene>
<keyword evidence="2" id="KW-0597">Phosphoprotein</keyword>
<feature type="domain" description="Carrier" evidence="3">
    <location>
        <begin position="11"/>
        <end position="85"/>
    </location>
</feature>
<organism evidence="4 5">
    <name type="scientific">Williamsia marianensis</name>
    <dbReference type="NCBI Taxonomy" id="85044"/>
    <lineage>
        <taxon>Bacteria</taxon>
        <taxon>Bacillati</taxon>
        <taxon>Actinomycetota</taxon>
        <taxon>Actinomycetes</taxon>
        <taxon>Mycobacteriales</taxon>
        <taxon>Nocardiaceae</taxon>
        <taxon>Williamsia</taxon>
    </lineage>
</organism>
<dbReference type="RefSeq" id="WP_099382264.1">
    <property type="nucleotide sequence ID" value="NZ_PEBD01000005.1"/>
</dbReference>
<accession>A0A2G3PNZ6</accession>
<dbReference type="AlphaFoldDB" id="A0A2G3PNZ6"/>
<comment type="caution">
    <text evidence="4">The sequence shown here is derived from an EMBL/GenBank/DDBJ whole genome shotgun (WGS) entry which is preliminary data.</text>
</comment>
<dbReference type="InterPro" id="IPR020806">
    <property type="entry name" value="PKS_PP-bd"/>
</dbReference>
<dbReference type="SMART" id="SM00823">
    <property type="entry name" value="PKS_PP"/>
    <property type="match status" value="1"/>
</dbReference>
<dbReference type="SMART" id="SM01294">
    <property type="entry name" value="PKS_PP_betabranch"/>
    <property type="match status" value="1"/>
</dbReference>
<dbReference type="GO" id="GO:0031177">
    <property type="term" value="F:phosphopantetheine binding"/>
    <property type="evidence" value="ECO:0007669"/>
    <property type="project" value="InterPro"/>
</dbReference>